<protein>
    <recommendedName>
        <fullName evidence="4">DUF2812 domain-containing protein</fullName>
    </recommendedName>
</protein>
<evidence type="ECO:0000313" key="3">
    <source>
        <dbReference type="Proteomes" id="UP000199708"/>
    </source>
</evidence>
<sequence length="204" mass="24150">MRKIKFFADPIKDIKIWLNQMSEKGYKLVALHHCIYDFEKTNQRYYYETQYIGGNAYEANQKYISMLKESNKELYRTPINQGNLTPFKFRLRPFAEGSGKFANTFMDYNKEILIIGSLEKEELFTDYSDIAIQYKKSRNAYLQGVIMLLILFAMSIKKIIENNGWSEITLAIIAGLFLVYFSYITFKNHQKYKDYLSCSLTQER</sequence>
<dbReference type="InterPro" id="IPR021359">
    <property type="entry name" value="DUF2812"/>
</dbReference>
<proteinExistence type="predicted"/>
<keyword evidence="3" id="KW-1185">Reference proteome</keyword>
<dbReference type="OrthoDB" id="2317427at2"/>
<feature type="transmembrane region" description="Helical" evidence="1">
    <location>
        <begin position="140"/>
        <end position="156"/>
    </location>
</feature>
<keyword evidence="1" id="KW-0812">Transmembrane</keyword>
<evidence type="ECO:0000256" key="1">
    <source>
        <dbReference type="SAM" id="Phobius"/>
    </source>
</evidence>
<name>A0A1G7QCD6_9LACT</name>
<dbReference type="Proteomes" id="UP000199708">
    <property type="component" value="Unassembled WGS sequence"/>
</dbReference>
<evidence type="ECO:0008006" key="4">
    <source>
        <dbReference type="Google" id="ProtNLM"/>
    </source>
</evidence>
<dbReference type="AlphaFoldDB" id="A0A1G7QCD6"/>
<dbReference type="Pfam" id="PF11193">
    <property type="entry name" value="DUF2812"/>
    <property type="match status" value="1"/>
</dbReference>
<dbReference type="STRING" id="120956.SAMN05421791_10247"/>
<gene>
    <name evidence="2" type="ORF">SAMN05421791_10247</name>
</gene>
<dbReference type="RefSeq" id="WP_090289143.1">
    <property type="nucleotide sequence ID" value="NZ_FNCK01000002.1"/>
</dbReference>
<keyword evidence="1" id="KW-1133">Transmembrane helix</keyword>
<reference evidence="2 3" key="1">
    <citation type="submission" date="2016-10" db="EMBL/GenBank/DDBJ databases">
        <authorList>
            <person name="de Groot N.N."/>
        </authorList>
    </citation>
    <scope>NUCLEOTIDE SEQUENCE [LARGE SCALE GENOMIC DNA]</scope>
    <source>
        <strain evidence="2 3">ATCC BAA-466</strain>
    </source>
</reference>
<evidence type="ECO:0000313" key="2">
    <source>
        <dbReference type="EMBL" id="SDF96183.1"/>
    </source>
</evidence>
<dbReference type="EMBL" id="FNCK01000002">
    <property type="protein sequence ID" value="SDF96183.1"/>
    <property type="molecule type" value="Genomic_DNA"/>
</dbReference>
<accession>A0A1G7QCD6</accession>
<organism evidence="2 3">
    <name type="scientific">Facklamia miroungae</name>
    <dbReference type="NCBI Taxonomy" id="120956"/>
    <lineage>
        <taxon>Bacteria</taxon>
        <taxon>Bacillati</taxon>
        <taxon>Bacillota</taxon>
        <taxon>Bacilli</taxon>
        <taxon>Lactobacillales</taxon>
        <taxon>Aerococcaceae</taxon>
        <taxon>Facklamia</taxon>
    </lineage>
</organism>
<feature type="transmembrane region" description="Helical" evidence="1">
    <location>
        <begin position="168"/>
        <end position="186"/>
    </location>
</feature>
<keyword evidence="1" id="KW-0472">Membrane</keyword>